<evidence type="ECO:0000313" key="2">
    <source>
        <dbReference type="EMBL" id="MDQ2091908.1"/>
    </source>
</evidence>
<comment type="caution">
    <text evidence="2">The sequence shown here is derived from an EMBL/GenBank/DDBJ whole genome shotgun (WGS) entry which is preliminary data.</text>
</comment>
<organism evidence="2 3">
    <name type="scientific">Marimonas arenosa</name>
    <dbReference type="NCBI Taxonomy" id="1795305"/>
    <lineage>
        <taxon>Bacteria</taxon>
        <taxon>Pseudomonadati</taxon>
        <taxon>Pseudomonadota</taxon>
        <taxon>Alphaproteobacteria</taxon>
        <taxon>Rhodobacterales</taxon>
        <taxon>Paracoccaceae</taxon>
        <taxon>Marimonas</taxon>
    </lineage>
</organism>
<feature type="chain" id="PRO_5042180371" evidence="1">
    <location>
        <begin position="22"/>
        <end position="179"/>
    </location>
</feature>
<dbReference type="RefSeq" id="WP_306737210.1">
    <property type="nucleotide sequence ID" value="NZ_JANHAX010000006.1"/>
</dbReference>
<feature type="signal peptide" evidence="1">
    <location>
        <begin position="1"/>
        <end position="21"/>
    </location>
</feature>
<dbReference type="EMBL" id="JANHAX010000006">
    <property type="protein sequence ID" value="MDQ2091908.1"/>
    <property type="molecule type" value="Genomic_DNA"/>
</dbReference>
<proteinExistence type="predicted"/>
<evidence type="ECO:0000313" key="3">
    <source>
        <dbReference type="Proteomes" id="UP001226762"/>
    </source>
</evidence>
<accession>A0AAE4B5C5</accession>
<sequence length="179" mass="18573">MTRHLLLSAAILSGFALSAAAQTTVHPGKVEIQGDLTVDAGTTGSLYVEDDSVIDGSLCLGNTCAPGMAFANDETLVFQYTQHSIVFNDTSSSTSPDRDWKLRINDPNTRASGGIDKFAVEDTTAGTTPFTIAGGAPENAFWLGSSGNIGLGTALPQSDLHIVDGTTPAIRLEQDGSQG</sequence>
<name>A0AAE4B5C5_9RHOB</name>
<reference evidence="2" key="2">
    <citation type="submission" date="2023-02" db="EMBL/GenBank/DDBJ databases">
        <title>'Rhodoalgimonas zhirmunskyi' gen. nov., isolated from a red alga.</title>
        <authorList>
            <person name="Nedashkovskaya O.I."/>
            <person name="Otstavnykh N.Y."/>
            <person name="Bystritskaya E.P."/>
            <person name="Balabanova L.A."/>
            <person name="Isaeva M.P."/>
        </authorList>
    </citation>
    <scope>NUCLEOTIDE SEQUENCE</scope>
    <source>
        <strain evidence="2">KCTC 52189</strain>
    </source>
</reference>
<keyword evidence="3" id="KW-1185">Reference proteome</keyword>
<keyword evidence="1" id="KW-0732">Signal</keyword>
<reference evidence="2" key="1">
    <citation type="submission" date="2022-07" db="EMBL/GenBank/DDBJ databases">
        <authorList>
            <person name="Otstavnykh N."/>
            <person name="Isaeva M."/>
            <person name="Bystritskaya E."/>
        </authorList>
    </citation>
    <scope>NUCLEOTIDE SEQUENCE</scope>
    <source>
        <strain evidence="2">KCTC 52189</strain>
    </source>
</reference>
<evidence type="ECO:0000256" key="1">
    <source>
        <dbReference type="SAM" id="SignalP"/>
    </source>
</evidence>
<protein>
    <submittedName>
        <fullName evidence="2">Uncharacterized protein</fullName>
    </submittedName>
</protein>
<dbReference type="Proteomes" id="UP001226762">
    <property type="component" value="Unassembled WGS sequence"/>
</dbReference>
<dbReference type="AlphaFoldDB" id="A0AAE4B5C5"/>
<gene>
    <name evidence="2" type="ORF">NO357_18550</name>
</gene>